<dbReference type="Proteomes" id="UP000594263">
    <property type="component" value="Unplaced"/>
</dbReference>
<organism evidence="1 2">
    <name type="scientific">Kalanchoe fedtschenkoi</name>
    <name type="common">Lavender scallops</name>
    <name type="synonym">South American air plant</name>
    <dbReference type="NCBI Taxonomy" id="63787"/>
    <lineage>
        <taxon>Eukaryota</taxon>
        <taxon>Viridiplantae</taxon>
        <taxon>Streptophyta</taxon>
        <taxon>Embryophyta</taxon>
        <taxon>Tracheophyta</taxon>
        <taxon>Spermatophyta</taxon>
        <taxon>Magnoliopsida</taxon>
        <taxon>eudicotyledons</taxon>
        <taxon>Gunneridae</taxon>
        <taxon>Pentapetalae</taxon>
        <taxon>Saxifragales</taxon>
        <taxon>Crassulaceae</taxon>
        <taxon>Kalanchoe</taxon>
    </lineage>
</organism>
<dbReference type="EnsemblPlants" id="Kaladp0088s0054.1.v1.1">
    <property type="protein sequence ID" value="Kaladp0088s0054.1.v1.1.CDS.1"/>
    <property type="gene ID" value="Kaladp0088s0054.v1.1"/>
</dbReference>
<name>A0A7N0UXT1_KALFE</name>
<proteinExistence type="predicted"/>
<dbReference type="OMA" id="HAPELGC"/>
<sequence length="263" mass="29049">MRHVFSLNLENRMKMKGKGKIHPSPPPVTAPSASQDSLSVLNLLPAAILSLAAVLSIQDREVLAYMITRSLKTTTTCSINSLVKETNKFHRSSKQLKTIGGSGVGSHHKPSVFDCDCFDCYTSFWFRWDSSPNRELIHQAIEAFEEHLASGEVQTKRSSNRRSRKKEKLPVVQKLEKETQIPDPVVRIESLQFPVDEASPEILDSEVAEKESEVNLSPVEAAEASVGVGTAGSGHRGGFARKVLPVVLGVFNSRLWDFWGPNV</sequence>
<dbReference type="PANTHER" id="PTHR31903:SF4">
    <property type="entry name" value="OS11G0490300 PROTEIN"/>
    <property type="match status" value="1"/>
</dbReference>
<reference evidence="1" key="1">
    <citation type="submission" date="2021-01" db="UniProtKB">
        <authorList>
            <consortium name="EnsemblPlants"/>
        </authorList>
    </citation>
    <scope>IDENTIFICATION</scope>
</reference>
<dbReference type="AlphaFoldDB" id="A0A7N0UXT1"/>
<dbReference type="PANTHER" id="PTHR31903">
    <property type="entry name" value="F12F1.11-RELATED"/>
    <property type="match status" value="1"/>
</dbReference>
<accession>A0A7N0UXT1</accession>
<evidence type="ECO:0000313" key="2">
    <source>
        <dbReference type="Proteomes" id="UP000594263"/>
    </source>
</evidence>
<keyword evidence="2" id="KW-1185">Reference proteome</keyword>
<evidence type="ECO:0000313" key="1">
    <source>
        <dbReference type="EnsemblPlants" id="Kaladp0088s0054.1.v1.1.CDS.1"/>
    </source>
</evidence>
<dbReference type="Gramene" id="Kaladp0088s0054.1.v1.1">
    <property type="protein sequence ID" value="Kaladp0088s0054.1.v1.1.CDS.1"/>
    <property type="gene ID" value="Kaladp0088s0054.v1.1"/>
</dbReference>
<protein>
    <submittedName>
        <fullName evidence="1">Uncharacterized protein</fullName>
    </submittedName>
</protein>